<sequence>MTLVDTPARTDRFDELVERARALAAGRRRAVLGIAGAPGAGKTTVALALVRALAATPPDGLGPGWVAHVPMDGFHLADVELDRLGRRHRKGAPDTFDADGYAALLARLRLTPGDDAGPVYAPAFDREIEQPVAGSVPVHPQCRLVVSEGNYLLLDTPRWRAVRAGFDAVWFHETDEALRLERLVARHVRFGKTLEAARVWVERTDEPNARLVEASRHRADLVVALPDHAPGPLPGEPS</sequence>
<dbReference type="InterPro" id="IPR027417">
    <property type="entry name" value="P-loop_NTPase"/>
</dbReference>
<feature type="domain" description="Phosphoribulokinase/uridine kinase" evidence="1">
    <location>
        <begin position="31"/>
        <end position="223"/>
    </location>
</feature>
<keyword evidence="2" id="KW-0418">Kinase</keyword>
<dbReference type="GO" id="GO:0016301">
    <property type="term" value="F:kinase activity"/>
    <property type="evidence" value="ECO:0007669"/>
    <property type="project" value="UniProtKB-KW"/>
</dbReference>
<evidence type="ECO:0000313" key="3">
    <source>
        <dbReference type="Proteomes" id="UP000232453"/>
    </source>
</evidence>
<evidence type="ECO:0000259" key="1">
    <source>
        <dbReference type="Pfam" id="PF00485"/>
    </source>
</evidence>
<organism evidence="2 3">
    <name type="scientific">Pseudonocardia alni</name>
    <name type="common">Amycolata alni</name>
    <dbReference type="NCBI Taxonomy" id="33907"/>
    <lineage>
        <taxon>Bacteria</taxon>
        <taxon>Bacillati</taxon>
        <taxon>Actinomycetota</taxon>
        <taxon>Actinomycetes</taxon>
        <taxon>Pseudonocardiales</taxon>
        <taxon>Pseudonocardiaceae</taxon>
        <taxon>Pseudonocardia</taxon>
    </lineage>
</organism>
<proteinExistence type="predicted"/>
<protein>
    <submittedName>
        <fullName evidence="2">Pantothenate kinase</fullName>
    </submittedName>
</protein>
<dbReference type="AlphaFoldDB" id="A0AA44ZPU3"/>
<dbReference type="RefSeq" id="WP_100878914.1">
    <property type="nucleotide sequence ID" value="NZ_JBICSI010000001.1"/>
</dbReference>
<dbReference type="NCBIfam" id="NF006743">
    <property type="entry name" value="PRK09270.1-2"/>
    <property type="match status" value="1"/>
</dbReference>
<comment type="caution">
    <text evidence="2">The sequence shown here is derived from an EMBL/GenBank/DDBJ whole genome shotgun (WGS) entry which is preliminary data.</text>
</comment>
<dbReference type="Proteomes" id="UP000232453">
    <property type="component" value="Unassembled WGS sequence"/>
</dbReference>
<dbReference type="GO" id="GO:0005524">
    <property type="term" value="F:ATP binding"/>
    <property type="evidence" value="ECO:0007669"/>
    <property type="project" value="InterPro"/>
</dbReference>
<reference evidence="2 3" key="1">
    <citation type="submission" date="2017-11" db="EMBL/GenBank/DDBJ databases">
        <title>Sequencing the genomes of 1000 actinobacteria strains.</title>
        <authorList>
            <person name="Klenk H.-P."/>
        </authorList>
    </citation>
    <scope>NUCLEOTIDE SEQUENCE [LARGE SCALE GENOMIC DNA]</scope>
    <source>
        <strain evidence="2 3">DSM 44104</strain>
    </source>
</reference>
<dbReference type="PANTHER" id="PTHR10285">
    <property type="entry name" value="URIDINE KINASE"/>
    <property type="match status" value="1"/>
</dbReference>
<dbReference type="SUPFAM" id="SSF52540">
    <property type="entry name" value="P-loop containing nucleoside triphosphate hydrolases"/>
    <property type="match status" value="1"/>
</dbReference>
<dbReference type="EMBL" id="PHUJ01000003">
    <property type="protein sequence ID" value="PKB31298.1"/>
    <property type="molecule type" value="Genomic_DNA"/>
</dbReference>
<accession>A0AA44ZPU3</accession>
<dbReference type="InterPro" id="IPR006083">
    <property type="entry name" value="PRK/URK"/>
</dbReference>
<dbReference type="Pfam" id="PF00485">
    <property type="entry name" value="PRK"/>
    <property type="match status" value="1"/>
</dbReference>
<evidence type="ECO:0000313" key="2">
    <source>
        <dbReference type="EMBL" id="PKB31298.1"/>
    </source>
</evidence>
<dbReference type="Gene3D" id="3.40.50.300">
    <property type="entry name" value="P-loop containing nucleotide triphosphate hydrolases"/>
    <property type="match status" value="2"/>
</dbReference>
<name>A0AA44ZPU3_PSEA5</name>
<gene>
    <name evidence="2" type="ORF">ATL51_2985</name>
</gene>
<keyword evidence="2" id="KW-0808">Transferase</keyword>